<dbReference type="Gene3D" id="1.10.3210.10">
    <property type="entry name" value="Hypothetical protein af1432"/>
    <property type="match status" value="1"/>
</dbReference>
<feature type="transmembrane region" description="Helical" evidence="2">
    <location>
        <begin position="208"/>
        <end position="232"/>
    </location>
</feature>
<name>A0A3D3TQE4_9BACT</name>
<dbReference type="InterPro" id="IPR011621">
    <property type="entry name" value="Metal-dep_PHydrolase_7TM_intra"/>
</dbReference>
<dbReference type="InterPro" id="IPR052722">
    <property type="entry name" value="PgpH_phosphodiesterase"/>
</dbReference>
<dbReference type="PANTHER" id="PTHR36442">
    <property type="entry name" value="CYCLIC-DI-AMP PHOSPHODIESTERASE PGPH"/>
    <property type="match status" value="1"/>
</dbReference>
<evidence type="ECO:0000259" key="3">
    <source>
        <dbReference type="SMART" id="SM00471"/>
    </source>
</evidence>
<dbReference type="Pfam" id="PF07698">
    <property type="entry name" value="7TM-7TMR_HD"/>
    <property type="match status" value="1"/>
</dbReference>
<keyword evidence="2" id="KW-1133">Transmembrane helix</keyword>
<evidence type="ECO:0000256" key="2">
    <source>
        <dbReference type="SAM" id="Phobius"/>
    </source>
</evidence>
<accession>A0A3D3TQE4</accession>
<dbReference type="Pfam" id="PF01966">
    <property type="entry name" value="HD"/>
    <property type="match status" value="1"/>
</dbReference>
<dbReference type="InterPro" id="IPR006675">
    <property type="entry name" value="HDIG_dom"/>
</dbReference>
<feature type="transmembrane region" description="Helical" evidence="2">
    <location>
        <begin position="157"/>
        <end position="174"/>
    </location>
</feature>
<feature type="compositionally biased region" description="Basic and acidic residues" evidence="1">
    <location>
        <begin position="482"/>
        <end position="497"/>
    </location>
</feature>
<dbReference type="PANTHER" id="PTHR36442:SF1">
    <property type="entry name" value="CYCLIC-DI-AMP PHOSPHODIESTERASE PGPH"/>
    <property type="match status" value="1"/>
</dbReference>
<sequence>MSMKEKKRSRNSDIPKVQFPLERLLNVKDLTNFVVFPVFLALLNRLPFLALPSKPFLYFVGSAILWYIFAERSVRSNRYFNLHRAYRITFFSVVAFGVFVNSFVPSLTDEALLPEMTPIFLSVSMVTILIGYQEGIGSGLFMSFLASANLDNSLETFILLSVVVLATALTTRAIERRIEIARAGFEVSLIFVAINAIRIILQGEPVHAVDLLIAFANPILSSVIVIGIVPYLEYASRIYSNTGLIELGNLSHPLLKNLSIYAPGTYYHSISLANLSEAAAERIGANSILTRVASYFHDIGKSKRPQYFTENQQEGTNPHDNITPSMSNLVINEHVKQGVEQARRYRLPLLVEDVIKEHHGTRIKKFFFHKAKTLGQEERSDDFRYPGPKPQFKESGIIMLADSVEAAFKSIKKPTPAKTQELVEEVVNGIYNERQLDQSGLDLDDLEKIIEAFTRVLMSMNQQRIEYPKETTEKVVSISGDSDSKQHTEEDRKEQIN</sequence>
<keyword evidence="4" id="KW-0378">Hydrolase</keyword>
<protein>
    <submittedName>
        <fullName evidence="4">Phosphohydrolase</fullName>
    </submittedName>
</protein>
<evidence type="ECO:0000313" key="4">
    <source>
        <dbReference type="EMBL" id="HCO70335.1"/>
    </source>
</evidence>
<feature type="region of interest" description="Disordered" evidence="1">
    <location>
        <begin position="468"/>
        <end position="497"/>
    </location>
</feature>
<dbReference type="AlphaFoldDB" id="A0A3D3TQE4"/>
<proteinExistence type="predicted"/>
<gene>
    <name evidence="4" type="ORF">DIT26_07165</name>
</gene>
<feature type="transmembrane region" description="Helical" evidence="2">
    <location>
        <begin position="180"/>
        <end position="201"/>
    </location>
</feature>
<dbReference type="SMART" id="SM00471">
    <property type="entry name" value="HDc"/>
    <property type="match status" value="1"/>
</dbReference>
<feature type="domain" description="HD/PDEase" evidence="3">
    <location>
        <begin position="261"/>
        <end position="416"/>
    </location>
</feature>
<feature type="transmembrane region" description="Helical" evidence="2">
    <location>
        <begin position="119"/>
        <end position="145"/>
    </location>
</feature>
<dbReference type="EMBL" id="DQBS01000160">
    <property type="protein sequence ID" value="HCO70335.1"/>
    <property type="molecule type" value="Genomic_DNA"/>
</dbReference>
<evidence type="ECO:0000256" key="1">
    <source>
        <dbReference type="SAM" id="MobiDB-lite"/>
    </source>
</evidence>
<dbReference type="InterPro" id="IPR003607">
    <property type="entry name" value="HD/PDEase_dom"/>
</dbReference>
<keyword evidence="2" id="KW-0472">Membrane</keyword>
<keyword evidence="2" id="KW-0812">Transmembrane</keyword>
<dbReference type="SUPFAM" id="SSF109604">
    <property type="entry name" value="HD-domain/PDEase-like"/>
    <property type="match status" value="1"/>
</dbReference>
<dbReference type="Proteomes" id="UP000264215">
    <property type="component" value="Unassembled WGS sequence"/>
</dbReference>
<organism evidence="4 5">
    <name type="scientific">Mesotoga infera</name>
    <dbReference type="NCBI Taxonomy" id="1236046"/>
    <lineage>
        <taxon>Bacteria</taxon>
        <taxon>Thermotogati</taxon>
        <taxon>Thermotogota</taxon>
        <taxon>Thermotogae</taxon>
        <taxon>Kosmotogales</taxon>
        <taxon>Kosmotogaceae</taxon>
        <taxon>Mesotoga</taxon>
    </lineage>
</organism>
<feature type="transmembrane region" description="Helical" evidence="2">
    <location>
        <begin position="56"/>
        <end position="74"/>
    </location>
</feature>
<dbReference type="NCBIfam" id="TIGR00277">
    <property type="entry name" value="HDIG"/>
    <property type="match status" value="1"/>
</dbReference>
<comment type="caution">
    <text evidence="4">The sequence shown here is derived from an EMBL/GenBank/DDBJ whole genome shotgun (WGS) entry which is preliminary data.</text>
</comment>
<dbReference type="GO" id="GO:0016787">
    <property type="term" value="F:hydrolase activity"/>
    <property type="evidence" value="ECO:0007669"/>
    <property type="project" value="UniProtKB-KW"/>
</dbReference>
<dbReference type="CDD" id="cd00077">
    <property type="entry name" value="HDc"/>
    <property type="match status" value="1"/>
</dbReference>
<feature type="transmembrane region" description="Helical" evidence="2">
    <location>
        <begin position="86"/>
        <end position="107"/>
    </location>
</feature>
<reference evidence="4 5" key="1">
    <citation type="journal article" date="2018" name="Nat. Biotechnol.">
        <title>A standardized bacterial taxonomy based on genome phylogeny substantially revises the tree of life.</title>
        <authorList>
            <person name="Parks D.H."/>
            <person name="Chuvochina M."/>
            <person name="Waite D.W."/>
            <person name="Rinke C."/>
            <person name="Skarshewski A."/>
            <person name="Chaumeil P.A."/>
            <person name="Hugenholtz P."/>
        </authorList>
    </citation>
    <scope>NUCLEOTIDE SEQUENCE [LARGE SCALE GENOMIC DNA]</scope>
    <source>
        <strain evidence="4">UBA9905</strain>
    </source>
</reference>
<dbReference type="InterPro" id="IPR006674">
    <property type="entry name" value="HD_domain"/>
</dbReference>
<evidence type="ECO:0000313" key="5">
    <source>
        <dbReference type="Proteomes" id="UP000264215"/>
    </source>
</evidence>